<dbReference type="Proteomes" id="UP000027442">
    <property type="component" value="Unassembled WGS sequence"/>
</dbReference>
<dbReference type="EMBL" id="JNGW01000024">
    <property type="protein sequence ID" value="KDR53179.1"/>
    <property type="molecule type" value="Genomic_DNA"/>
</dbReference>
<evidence type="ECO:0000256" key="1">
    <source>
        <dbReference type="SAM" id="Phobius"/>
    </source>
</evidence>
<dbReference type="HOGENOM" id="CLU_3237658_0_0_10"/>
<keyword evidence="3" id="KW-1185">Reference proteome</keyword>
<comment type="caution">
    <text evidence="2">The sequence shown here is derived from an EMBL/GenBank/DDBJ whole genome shotgun (WGS) entry which is preliminary data.</text>
</comment>
<proteinExistence type="predicted"/>
<name>A0A069QMG2_HOYLO</name>
<organism evidence="2 3">
    <name type="scientific">Hoylesella loescheii DSM 19665 = JCM 12249 = ATCC 15930</name>
    <dbReference type="NCBI Taxonomy" id="1122985"/>
    <lineage>
        <taxon>Bacteria</taxon>
        <taxon>Pseudomonadati</taxon>
        <taxon>Bacteroidota</taxon>
        <taxon>Bacteroidia</taxon>
        <taxon>Bacteroidales</taxon>
        <taxon>Prevotellaceae</taxon>
        <taxon>Hoylesella</taxon>
    </lineage>
</organism>
<feature type="transmembrane region" description="Helical" evidence="1">
    <location>
        <begin position="20"/>
        <end position="37"/>
    </location>
</feature>
<evidence type="ECO:0000313" key="2">
    <source>
        <dbReference type="EMBL" id="KDR53179.1"/>
    </source>
</evidence>
<keyword evidence="1" id="KW-0812">Transmembrane</keyword>
<sequence length="43" mass="4917">MFVRILVQTNSKQVDKSAHLWWAENGISGFIVIFVLVKNRLAS</sequence>
<evidence type="ECO:0000313" key="3">
    <source>
        <dbReference type="Proteomes" id="UP000027442"/>
    </source>
</evidence>
<dbReference type="AlphaFoldDB" id="A0A069QMG2"/>
<keyword evidence="1" id="KW-0472">Membrane</keyword>
<protein>
    <submittedName>
        <fullName evidence="2">Uncharacterized protein</fullName>
    </submittedName>
</protein>
<keyword evidence="1" id="KW-1133">Transmembrane helix</keyword>
<reference evidence="2 3" key="1">
    <citation type="submission" date="2013-08" db="EMBL/GenBank/DDBJ databases">
        <authorList>
            <person name="Weinstock G."/>
            <person name="Sodergren E."/>
            <person name="Wylie T."/>
            <person name="Fulton L."/>
            <person name="Fulton R."/>
            <person name="Fronick C."/>
            <person name="O'Laughlin M."/>
            <person name="Godfrey J."/>
            <person name="Miner T."/>
            <person name="Herter B."/>
            <person name="Appelbaum E."/>
            <person name="Cordes M."/>
            <person name="Lek S."/>
            <person name="Wollam A."/>
            <person name="Pepin K.H."/>
            <person name="Palsikar V.B."/>
            <person name="Mitreva M."/>
            <person name="Wilson R.K."/>
        </authorList>
    </citation>
    <scope>NUCLEOTIDE SEQUENCE [LARGE SCALE GENOMIC DNA]</scope>
    <source>
        <strain evidence="2 3">ATCC 15930</strain>
    </source>
</reference>
<dbReference type="PATRIC" id="fig|1122985.7.peg.762"/>
<accession>A0A069QMG2</accession>
<gene>
    <name evidence="2" type="ORF">HMPREF1991_00735</name>
</gene>